<gene>
    <name evidence="1" type="ORF">CRG98_038839</name>
</gene>
<evidence type="ECO:0000313" key="1">
    <source>
        <dbReference type="EMBL" id="PKI40828.1"/>
    </source>
</evidence>
<proteinExistence type="predicted"/>
<organism evidence="1 2">
    <name type="scientific">Punica granatum</name>
    <name type="common">Pomegranate</name>
    <dbReference type="NCBI Taxonomy" id="22663"/>
    <lineage>
        <taxon>Eukaryota</taxon>
        <taxon>Viridiplantae</taxon>
        <taxon>Streptophyta</taxon>
        <taxon>Embryophyta</taxon>
        <taxon>Tracheophyta</taxon>
        <taxon>Spermatophyta</taxon>
        <taxon>Magnoliopsida</taxon>
        <taxon>eudicotyledons</taxon>
        <taxon>Gunneridae</taxon>
        <taxon>Pentapetalae</taxon>
        <taxon>rosids</taxon>
        <taxon>malvids</taxon>
        <taxon>Myrtales</taxon>
        <taxon>Lythraceae</taxon>
        <taxon>Punica</taxon>
    </lineage>
</organism>
<name>A0A2I0IA01_PUNGR</name>
<keyword evidence="2" id="KW-1185">Reference proteome</keyword>
<evidence type="ECO:0000313" key="2">
    <source>
        <dbReference type="Proteomes" id="UP000233551"/>
    </source>
</evidence>
<dbReference type="Proteomes" id="UP000233551">
    <property type="component" value="Unassembled WGS sequence"/>
</dbReference>
<comment type="caution">
    <text evidence="1">The sequence shown here is derived from an EMBL/GenBank/DDBJ whole genome shotgun (WGS) entry which is preliminary data.</text>
</comment>
<dbReference type="AlphaFoldDB" id="A0A2I0IA01"/>
<protein>
    <submittedName>
        <fullName evidence="1">Uncharacterized protein</fullName>
    </submittedName>
</protein>
<accession>A0A2I0IA01</accession>
<dbReference type="EMBL" id="PGOL01003489">
    <property type="protein sequence ID" value="PKI40828.1"/>
    <property type="molecule type" value="Genomic_DNA"/>
</dbReference>
<sequence>MTSVGAAPGPSSSKYLIVVPKRHKHMISSYPSDVSSHFGNCASHAEHSGSGQCRSLARDEEDSTGIEQLGHFHWVHIDDVYGRFSLKVNVMLQYNDDEQLARVDFADGWESRGCAWLSLWALY</sequence>
<reference evidence="1 2" key="1">
    <citation type="submission" date="2017-11" db="EMBL/GenBank/DDBJ databases">
        <title>De-novo sequencing of pomegranate (Punica granatum L.) genome.</title>
        <authorList>
            <person name="Akparov Z."/>
            <person name="Amiraslanov A."/>
            <person name="Hajiyeva S."/>
            <person name="Abbasov M."/>
            <person name="Kaur K."/>
            <person name="Hamwieh A."/>
            <person name="Solovyev V."/>
            <person name="Salamov A."/>
            <person name="Braich B."/>
            <person name="Kosarev P."/>
            <person name="Mahmoud A."/>
            <person name="Hajiyev E."/>
            <person name="Babayeva S."/>
            <person name="Izzatullayeva V."/>
            <person name="Mammadov A."/>
            <person name="Mammadov A."/>
            <person name="Sharifova S."/>
            <person name="Ojaghi J."/>
            <person name="Eynullazada K."/>
            <person name="Bayramov B."/>
            <person name="Abdulazimova A."/>
            <person name="Shahmuradov I."/>
        </authorList>
    </citation>
    <scope>NUCLEOTIDE SEQUENCE [LARGE SCALE GENOMIC DNA]</scope>
    <source>
        <strain evidence="2">cv. AG2017</strain>
        <tissue evidence="1">Leaf</tissue>
    </source>
</reference>